<dbReference type="AlphaFoldDB" id="A0A7J6XAK1"/>
<organism evidence="2 3">
    <name type="scientific">Thalictrum thalictroides</name>
    <name type="common">Rue-anemone</name>
    <name type="synonym">Anemone thalictroides</name>
    <dbReference type="NCBI Taxonomy" id="46969"/>
    <lineage>
        <taxon>Eukaryota</taxon>
        <taxon>Viridiplantae</taxon>
        <taxon>Streptophyta</taxon>
        <taxon>Embryophyta</taxon>
        <taxon>Tracheophyta</taxon>
        <taxon>Spermatophyta</taxon>
        <taxon>Magnoliopsida</taxon>
        <taxon>Ranunculales</taxon>
        <taxon>Ranunculaceae</taxon>
        <taxon>Thalictroideae</taxon>
        <taxon>Thalictrum</taxon>
    </lineage>
</organism>
<dbReference type="OrthoDB" id="1519185at2759"/>
<dbReference type="Proteomes" id="UP000554482">
    <property type="component" value="Unassembled WGS sequence"/>
</dbReference>
<dbReference type="PANTHER" id="PTHR33110:SF71">
    <property type="entry name" value="F-BOX_KELCH-REPEAT PROTEIN"/>
    <property type="match status" value="1"/>
</dbReference>
<sequence>MVHLVVASLPDKFETFKVNYSAQDRKWDLNELIAICVAEETRLKQGKTESANLAVHKNGKKNFKRKGFDKSGNNVQQQDKGVENGSSNVHREFKSNQIQSFKELKPVSVLVKKTMEKSTEINARKLIGTSFCDQINKWLDLPDHILTLITDKLNDNTDFIHFGVVCHTWLSFYTENLPYRKFHRQLPFLLIPTEVNDYYKKLPSQRRLFSLSTKKIISSIELQVPPQMSCIGSTEGWVSVSRARHRLKGILKQINPTTSEHPRPDRVTVPNVAHPWQKTATAAWKEQPSSVLGAVADVISSSSYSYCQVYSALVAAQQIVISQTAVFQVDIYACSRLPYTNLLSSCQAFENLEFKRGRFIYRMHSSMETSTKLGLDHHQETAKEIGPIVWQM</sequence>
<gene>
    <name evidence="2" type="ORF">FRX31_003765</name>
</gene>
<feature type="region of interest" description="Disordered" evidence="1">
    <location>
        <begin position="62"/>
        <end position="87"/>
    </location>
</feature>
<dbReference type="EMBL" id="JABWDY010002449">
    <property type="protein sequence ID" value="KAF5206649.1"/>
    <property type="molecule type" value="Genomic_DNA"/>
</dbReference>
<evidence type="ECO:0000256" key="1">
    <source>
        <dbReference type="SAM" id="MobiDB-lite"/>
    </source>
</evidence>
<proteinExistence type="predicted"/>
<comment type="caution">
    <text evidence="2">The sequence shown here is derived from an EMBL/GenBank/DDBJ whole genome shotgun (WGS) entry which is preliminary data.</text>
</comment>
<protein>
    <recommendedName>
        <fullName evidence="4">F-box protein</fullName>
    </recommendedName>
</protein>
<name>A0A7J6XAK1_THATH</name>
<keyword evidence="3" id="KW-1185">Reference proteome</keyword>
<dbReference type="InterPro" id="IPR036047">
    <property type="entry name" value="F-box-like_dom_sf"/>
</dbReference>
<dbReference type="SUPFAM" id="SSF81383">
    <property type="entry name" value="F-box domain"/>
    <property type="match status" value="1"/>
</dbReference>
<dbReference type="PANTHER" id="PTHR33110">
    <property type="entry name" value="F-BOX/KELCH-REPEAT PROTEIN-RELATED"/>
    <property type="match status" value="1"/>
</dbReference>
<evidence type="ECO:0008006" key="4">
    <source>
        <dbReference type="Google" id="ProtNLM"/>
    </source>
</evidence>
<feature type="compositionally biased region" description="Polar residues" evidence="1">
    <location>
        <begin position="71"/>
        <end position="87"/>
    </location>
</feature>
<evidence type="ECO:0000313" key="2">
    <source>
        <dbReference type="EMBL" id="KAF5206649.1"/>
    </source>
</evidence>
<accession>A0A7J6XAK1</accession>
<reference evidence="2 3" key="1">
    <citation type="submission" date="2020-06" db="EMBL/GenBank/DDBJ databases">
        <title>Transcriptomic and genomic resources for Thalictrum thalictroides and T. hernandezii: Facilitating candidate gene discovery in an emerging model plant lineage.</title>
        <authorList>
            <person name="Arias T."/>
            <person name="Riano-Pachon D.M."/>
            <person name="Di Stilio V.S."/>
        </authorList>
    </citation>
    <scope>NUCLEOTIDE SEQUENCE [LARGE SCALE GENOMIC DNA]</scope>
    <source>
        <strain evidence="3">cv. WT478/WT964</strain>
        <tissue evidence="2">Leaves</tissue>
    </source>
</reference>
<evidence type="ECO:0000313" key="3">
    <source>
        <dbReference type="Proteomes" id="UP000554482"/>
    </source>
</evidence>